<dbReference type="SMART" id="SM00344">
    <property type="entry name" value="HTH_ASNC"/>
    <property type="match status" value="1"/>
</dbReference>
<sequence length="161" mass="18607">MRRKLDHIDLKILRELQADGRITNQALSEKVGLSARPCLERVRKLEKDGYIVRYQALLDVRRLQSCVQVLAQISLERQGRESRQLFERTLRDTPEVIECFEVSGEHDYIAKLVCRDIAAYQELTQGWIDDPQLGVSRVTSNIVLRPVRDFGSVPIFEEELA</sequence>
<keyword evidence="6" id="KW-1185">Reference proteome</keyword>
<evidence type="ECO:0000313" key="6">
    <source>
        <dbReference type="Proteomes" id="UP000501891"/>
    </source>
</evidence>
<dbReference type="Gene3D" id="3.30.70.920">
    <property type="match status" value="1"/>
</dbReference>
<keyword evidence="2" id="KW-0238">DNA-binding</keyword>
<dbReference type="InterPro" id="IPR000485">
    <property type="entry name" value="AsnC-type_HTH_dom"/>
</dbReference>
<dbReference type="Pfam" id="PF01037">
    <property type="entry name" value="AsnC_trans_reg"/>
    <property type="match status" value="1"/>
</dbReference>
<dbReference type="SUPFAM" id="SSF54909">
    <property type="entry name" value="Dimeric alpha+beta barrel"/>
    <property type="match status" value="1"/>
</dbReference>
<dbReference type="AlphaFoldDB" id="A0A858R7U0"/>
<organism evidence="5 6">
    <name type="scientific">Aerophototrophica crusticola</name>
    <dbReference type="NCBI Taxonomy" id="1709002"/>
    <lineage>
        <taxon>Bacteria</taxon>
        <taxon>Pseudomonadati</taxon>
        <taxon>Pseudomonadota</taxon>
        <taxon>Alphaproteobacteria</taxon>
        <taxon>Rhodospirillales</taxon>
        <taxon>Rhodospirillaceae</taxon>
        <taxon>Aerophototrophica</taxon>
    </lineage>
</organism>
<dbReference type="InterPro" id="IPR011008">
    <property type="entry name" value="Dimeric_a/b-barrel"/>
</dbReference>
<dbReference type="PANTHER" id="PTHR30154:SF34">
    <property type="entry name" value="TRANSCRIPTIONAL REGULATOR AZLB"/>
    <property type="match status" value="1"/>
</dbReference>
<dbReference type="GO" id="GO:0043200">
    <property type="term" value="P:response to amino acid"/>
    <property type="evidence" value="ECO:0007669"/>
    <property type="project" value="TreeGrafter"/>
</dbReference>
<dbReference type="PROSITE" id="PS50956">
    <property type="entry name" value="HTH_ASNC_2"/>
    <property type="match status" value="1"/>
</dbReference>
<dbReference type="InterPro" id="IPR011991">
    <property type="entry name" value="ArsR-like_HTH"/>
</dbReference>
<accession>A0A858R7U0</accession>
<keyword evidence="1" id="KW-0805">Transcription regulation</keyword>
<protein>
    <submittedName>
        <fullName evidence="5">Lrp/AsnC family transcriptional regulator</fullName>
    </submittedName>
</protein>
<dbReference type="Proteomes" id="UP000501891">
    <property type="component" value="Chromosome"/>
</dbReference>
<dbReference type="Pfam" id="PF13412">
    <property type="entry name" value="HTH_24"/>
    <property type="match status" value="1"/>
</dbReference>
<dbReference type="InterPro" id="IPR036388">
    <property type="entry name" value="WH-like_DNA-bd_sf"/>
</dbReference>
<dbReference type="EMBL" id="CP051775">
    <property type="protein sequence ID" value="QJE73461.1"/>
    <property type="molecule type" value="Genomic_DNA"/>
</dbReference>
<dbReference type="Gene3D" id="1.10.10.10">
    <property type="entry name" value="Winged helix-like DNA-binding domain superfamily/Winged helix DNA-binding domain"/>
    <property type="match status" value="1"/>
</dbReference>
<gene>
    <name evidence="5" type="ORF">HHL28_10480</name>
</gene>
<dbReference type="SUPFAM" id="SSF46785">
    <property type="entry name" value="Winged helix' DNA-binding domain"/>
    <property type="match status" value="1"/>
</dbReference>
<evidence type="ECO:0000256" key="1">
    <source>
        <dbReference type="ARBA" id="ARBA00023015"/>
    </source>
</evidence>
<evidence type="ECO:0000256" key="3">
    <source>
        <dbReference type="ARBA" id="ARBA00023163"/>
    </source>
</evidence>
<dbReference type="GO" id="GO:0005829">
    <property type="term" value="C:cytosol"/>
    <property type="evidence" value="ECO:0007669"/>
    <property type="project" value="TreeGrafter"/>
</dbReference>
<dbReference type="KEGG" id="acru:HHL28_10480"/>
<evidence type="ECO:0000313" key="5">
    <source>
        <dbReference type="EMBL" id="QJE73461.1"/>
    </source>
</evidence>
<dbReference type="InterPro" id="IPR036390">
    <property type="entry name" value="WH_DNA-bd_sf"/>
</dbReference>
<dbReference type="PANTHER" id="PTHR30154">
    <property type="entry name" value="LEUCINE-RESPONSIVE REGULATORY PROTEIN"/>
    <property type="match status" value="1"/>
</dbReference>
<evidence type="ECO:0000259" key="4">
    <source>
        <dbReference type="PROSITE" id="PS50956"/>
    </source>
</evidence>
<dbReference type="CDD" id="cd00090">
    <property type="entry name" value="HTH_ARSR"/>
    <property type="match status" value="1"/>
</dbReference>
<dbReference type="PROSITE" id="PS00519">
    <property type="entry name" value="HTH_ASNC_1"/>
    <property type="match status" value="1"/>
</dbReference>
<feature type="domain" description="HTH asnC-type" evidence="4">
    <location>
        <begin position="5"/>
        <end position="81"/>
    </location>
</feature>
<dbReference type="PRINTS" id="PR00033">
    <property type="entry name" value="HTHASNC"/>
</dbReference>
<dbReference type="InterPro" id="IPR019887">
    <property type="entry name" value="Tscrpt_reg_AsnC/Lrp_C"/>
</dbReference>
<dbReference type="InterPro" id="IPR019885">
    <property type="entry name" value="Tscrpt_reg_HTH_AsnC-type_CS"/>
</dbReference>
<evidence type="ECO:0000256" key="2">
    <source>
        <dbReference type="ARBA" id="ARBA00023125"/>
    </source>
</evidence>
<name>A0A858R7U0_9PROT</name>
<reference evidence="5" key="1">
    <citation type="submission" date="2020-04" db="EMBL/GenBank/DDBJ databases">
        <title>A desert anoxygenic phototrophic bacterium fixes CO2 using RubisCO under aerobic conditions.</title>
        <authorList>
            <person name="Tang K."/>
        </authorList>
    </citation>
    <scope>NUCLEOTIDE SEQUENCE [LARGE SCALE GENOMIC DNA]</scope>
    <source>
        <strain evidence="5">MIMtkB3</strain>
    </source>
</reference>
<keyword evidence="3" id="KW-0804">Transcription</keyword>
<dbReference type="GO" id="GO:0043565">
    <property type="term" value="F:sequence-specific DNA binding"/>
    <property type="evidence" value="ECO:0007669"/>
    <property type="project" value="InterPro"/>
</dbReference>
<dbReference type="GO" id="GO:0006355">
    <property type="term" value="P:regulation of DNA-templated transcription"/>
    <property type="evidence" value="ECO:0007669"/>
    <property type="project" value="UniProtKB-ARBA"/>
</dbReference>
<dbReference type="InterPro" id="IPR019888">
    <property type="entry name" value="Tscrpt_reg_AsnC-like"/>
</dbReference>
<proteinExistence type="predicted"/>